<sequence>MGFLLRHSAHDSKLFFLEISAVVQNIFLSIVQLRVVSTLHSGFSLDTQYGMCLLYVNVTTRRRSSRATTGDVQ</sequence>
<dbReference type="Proteomes" id="UP000244855">
    <property type="component" value="Unassembled WGS sequence"/>
</dbReference>
<gene>
    <name evidence="1" type="ORF">DM02DRAFT_620597</name>
</gene>
<evidence type="ECO:0000313" key="1">
    <source>
        <dbReference type="EMBL" id="PVH91337.1"/>
    </source>
</evidence>
<accession>A0A2V1CZX5</accession>
<keyword evidence="2" id="KW-1185">Reference proteome</keyword>
<proteinExistence type="predicted"/>
<protein>
    <submittedName>
        <fullName evidence="1">Uncharacterized protein</fullName>
    </submittedName>
</protein>
<organism evidence="1 2">
    <name type="scientific">Periconia macrospinosa</name>
    <dbReference type="NCBI Taxonomy" id="97972"/>
    <lineage>
        <taxon>Eukaryota</taxon>
        <taxon>Fungi</taxon>
        <taxon>Dikarya</taxon>
        <taxon>Ascomycota</taxon>
        <taxon>Pezizomycotina</taxon>
        <taxon>Dothideomycetes</taxon>
        <taxon>Pleosporomycetidae</taxon>
        <taxon>Pleosporales</taxon>
        <taxon>Massarineae</taxon>
        <taxon>Periconiaceae</taxon>
        <taxon>Periconia</taxon>
    </lineage>
</organism>
<evidence type="ECO:0000313" key="2">
    <source>
        <dbReference type="Proteomes" id="UP000244855"/>
    </source>
</evidence>
<name>A0A2V1CZX5_9PLEO</name>
<reference evidence="1 2" key="1">
    <citation type="journal article" date="2018" name="Sci. Rep.">
        <title>Comparative genomics provides insights into the lifestyle and reveals functional heterogeneity of dark septate endophytic fungi.</title>
        <authorList>
            <person name="Knapp D.G."/>
            <person name="Nemeth J.B."/>
            <person name="Barry K."/>
            <person name="Hainaut M."/>
            <person name="Henrissat B."/>
            <person name="Johnson J."/>
            <person name="Kuo A."/>
            <person name="Lim J.H.P."/>
            <person name="Lipzen A."/>
            <person name="Nolan M."/>
            <person name="Ohm R.A."/>
            <person name="Tamas L."/>
            <person name="Grigoriev I.V."/>
            <person name="Spatafora J.W."/>
            <person name="Nagy L.G."/>
            <person name="Kovacs G.M."/>
        </authorList>
    </citation>
    <scope>NUCLEOTIDE SEQUENCE [LARGE SCALE GENOMIC DNA]</scope>
    <source>
        <strain evidence="1 2">DSE2036</strain>
    </source>
</reference>
<feature type="non-terminal residue" evidence="1">
    <location>
        <position position="73"/>
    </location>
</feature>
<dbReference type="EMBL" id="KZ805890">
    <property type="protein sequence ID" value="PVH91337.1"/>
    <property type="molecule type" value="Genomic_DNA"/>
</dbReference>
<dbReference type="AlphaFoldDB" id="A0A2V1CZX5"/>